<feature type="transmembrane region" description="Helical" evidence="13">
    <location>
        <begin position="158"/>
        <end position="180"/>
    </location>
</feature>
<organism evidence="15 16">
    <name type="scientific">Xaviernesmea oryzae</name>
    <dbReference type="NCBI Taxonomy" id="464029"/>
    <lineage>
        <taxon>Bacteria</taxon>
        <taxon>Pseudomonadati</taxon>
        <taxon>Pseudomonadota</taxon>
        <taxon>Alphaproteobacteria</taxon>
        <taxon>Hyphomicrobiales</taxon>
        <taxon>Rhizobiaceae</taxon>
        <taxon>Rhizobium/Agrobacterium group</taxon>
        <taxon>Xaviernesmea</taxon>
    </lineage>
</organism>
<keyword evidence="16" id="KW-1185">Reference proteome</keyword>
<dbReference type="SUPFAM" id="SSF101874">
    <property type="entry name" value="YceI-like"/>
    <property type="match status" value="1"/>
</dbReference>
<feature type="transmembrane region" description="Helical" evidence="13">
    <location>
        <begin position="59"/>
        <end position="76"/>
    </location>
</feature>
<evidence type="ECO:0000256" key="9">
    <source>
        <dbReference type="ARBA" id="ARBA00022989"/>
    </source>
</evidence>
<evidence type="ECO:0000313" key="15">
    <source>
        <dbReference type="EMBL" id="OLP62624.1"/>
    </source>
</evidence>
<name>A0A1Q9B3I7_9HYPH</name>
<evidence type="ECO:0000256" key="11">
    <source>
        <dbReference type="ARBA" id="ARBA00023136"/>
    </source>
</evidence>
<evidence type="ECO:0000256" key="4">
    <source>
        <dbReference type="ARBA" id="ARBA00022475"/>
    </source>
</evidence>
<keyword evidence="3" id="KW-0813">Transport</keyword>
<keyword evidence="6 13" id="KW-0812">Transmembrane</keyword>
<evidence type="ECO:0000313" key="16">
    <source>
        <dbReference type="Proteomes" id="UP000186364"/>
    </source>
</evidence>
<dbReference type="SUPFAM" id="SSF81342">
    <property type="entry name" value="Transmembrane di-heme cytochromes"/>
    <property type="match status" value="1"/>
</dbReference>
<evidence type="ECO:0000256" key="12">
    <source>
        <dbReference type="ARBA" id="ARBA00037975"/>
    </source>
</evidence>
<comment type="similarity">
    <text evidence="12">Belongs to the cytochrome b561 family.</text>
</comment>
<dbReference type="GO" id="GO:0046872">
    <property type="term" value="F:metal ion binding"/>
    <property type="evidence" value="ECO:0007669"/>
    <property type="project" value="UniProtKB-KW"/>
</dbReference>
<gene>
    <name evidence="15" type="ORF">BJF93_12500</name>
</gene>
<dbReference type="Proteomes" id="UP000186364">
    <property type="component" value="Unassembled WGS sequence"/>
</dbReference>
<dbReference type="SMART" id="SM00867">
    <property type="entry name" value="YceI"/>
    <property type="match status" value="1"/>
</dbReference>
<dbReference type="Gene3D" id="1.20.950.20">
    <property type="entry name" value="Transmembrane di-heme cytochromes, Chain C"/>
    <property type="match status" value="1"/>
</dbReference>
<dbReference type="GO" id="GO:0022904">
    <property type="term" value="P:respiratory electron transport chain"/>
    <property type="evidence" value="ECO:0007669"/>
    <property type="project" value="InterPro"/>
</dbReference>
<dbReference type="RefSeq" id="WP_075625436.1">
    <property type="nucleotide sequence ID" value="NZ_FOAM01000025.1"/>
</dbReference>
<dbReference type="Gene3D" id="2.40.128.110">
    <property type="entry name" value="Lipid/polyisoprenoid-binding, YceI-like"/>
    <property type="match status" value="1"/>
</dbReference>
<keyword evidence="8" id="KW-0249">Electron transport</keyword>
<evidence type="ECO:0000256" key="5">
    <source>
        <dbReference type="ARBA" id="ARBA00022617"/>
    </source>
</evidence>
<comment type="subcellular location">
    <subcellularLocation>
        <location evidence="2">Cell membrane</location>
        <topology evidence="2">Multi-pass membrane protein</topology>
    </subcellularLocation>
</comment>
<keyword evidence="7" id="KW-0479">Metal-binding</keyword>
<dbReference type="GO" id="GO:0020037">
    <property type="term" value="F:heme binding"/>
    <property type="evidence" value="ECO:0007669"/>
    <property type="project" value="TreeGrafter"/>
</dbReference>
<evidence type="ECO:0000256" key="3">
    <source>
        <dbReference type="ARBA" id="ARBA00022448"/>
    </source>
</evidence>
<dbReference type="PANTHER" id="PTHR30529:SF1">
    <property type="entry name" value="CYTOCHROME B561 HOMOLOG 2"/>
    <property type="match status" value="1"/>
</dbReference>
<feature type="domain" description="Lipid/polyisoprenoid-binding YceI-like" evidence="14">
    <location>
        <begin position="252"/>
        <end position="412"/>
    </location>
</feature>
<keyword evidence="9 13" id="KW-1133">Transmembrane helix</keyword>
<proteinExistence type="inferred from homology"/>
<dbReference type="OrthoDB" id="1247465at2"/>
<evidence type="ECO:0000256" key="2">
    <source>
        <dbReference type="ARBA" id="ARBA00004651"/>
    </source>
</evidence>
<evidence type="ECO:0000259" key="14">
    <source>
        <dbReference type="SMART" id="SM00867"/>
    </source>
</evidence>
<dbReference type="InterPro" id="IPR052168">
    <property type="entry name" value="Cytochrome_b561_oxidase"/>
</dbReference>
<dbReference type="Pfam" id="PF01292">
    <property type="entry name" value="Ni_hydr_CYTB"/>
    <property type="match status" value="1"/>
</dbReference>
<evidence type="ECO:0000256" key="8">
    <source>
        <dbReference type="ARBA" id="ARBA00022982"/>
    </source>
</evidence>
<dbReference type="AlphaFoldDB" id="A0A1Q9B3I7"/>
<accession>A0A1Q9B3I7</accession>
<dbReference type="GO" id="GO:0009055">
    <property type="term" value="F:electron transfer activity"/>
    <property type="evidence" value="ECO:0007669"/>
    <property type="project" value="InterPro"/>
</dbReference>
<feature type="transmembrane region" description="Helical" evidence="13">
    <location>
        <begin position="96"/>
        <end position="117"/>
    </location>
</feature>
<keyword evidence="11 13" id="KW-0472">Membrane</keyword>
<comment type="cofactor">
    <cofactor evidence="1">
        <name>heme b</name>
        <dbReference type="ChEBI" id="CHEBI:60344"/>
    </cofactor>
</comment>
<keyword evidence="10" id="KW-0408">Iron</keyword>
<dbReference type="InterPro" id="IPR007372">
    <property type="entry name" value="Lipid/polyisoprenoid-bd_YceI"/>
</dbReference>
<dbReference type="PANTHER" id="PTHR30529">
    <property type="entry name" value="CYTOCHROME B561"/>
    <property type="match status" value="1"/>
</dbReference>
<keyword evidence="4" id="KW-1003">Cell membrane</keyword>
<evidence type="ECO:0000256" key="1">
    <source>
        <dbReference type="ARBA" id="ARBA00001970"/>
    </source>
</evidence>
<protein>
    <recommendedName>
        <fullName evidence="14">Lipid/polyisoprenoid-binding YceI-like domain-containing protein</fullName>
    </recommendedName>
</protein>
<comment type="caution">
    <text evidence="15">The sequence shown here is derived from an EMBL/GenBank/DDBJ whole genome shotgun (WGS) entry which is preliminary data.</text>
</comment>
<dbReference type="InterPro" id="IPR011577">
    <property type="entry name" value="Cyt_b561_bac/Ni-Hgenase"/>
</dbReference>
<sequence>MRSHQASGRLEGYNAGAMILHWAIALAILFQLAIGFAMIRLDLFPRDLRFTLIQWHKTVGLTVLALTLARIAWRLFNPPPAHPPMPKAEKALAGLVHGLFYVLMLAVPLSGWVLVSASSTKIPTLLMLSQALPWPNLPLPAGLADASGRALAERAHMLLAYSFVLLIGLHLAGAIKHALIDRAPSFSRMLPVGGLHRQQGALIAIPVAAAAAMVFLGGGVLAGRESAPSAPKLAGAAAPAAAPAASAPAATGWVIDKPASHLGYSVTFSGKSVAGTVDGWNAAITFDPDNLASARAEVEVDTGSITIDDAFIRSNLAGADGLDVSAFPKAKIMLTEFARTETGYLAKGTLTLKSITAPITLPFTFTEAADGTATVTGTADLDRATFKLGQENDAKGEWLAPVIKVELTLKARRSGAGA</sequence>
<feature type="transmembrane region" description="Helical" evidence="13">
    <location>
        <begin position="20"/>
        <end position="39"/>
    </location>
</feature>
<evidence type="ECO:0000256" key="6">
    <source>
        <dbReference type="ARBA" id="ARBA00022692"/>
    </source>
</evidence>
<evidence type="ECO:0000256" key="7">
    <source>
        <dbReference type="ARBA" id="ARBA00022723"/>
    </source>
</evidence>
<evidence type="ECO:0000256" key="10">
    <source>
        <dbReference type="ARBA" id="ARBA00023004"/>
    </source>
</evidence>
<evidence type="ECO:0000256" key="13">
    <source>
        <dbReference type="SAM" id="Phobius"/>
    </source>
</evidence>
<dbReference type="GO" id="GO:0005886">
    <property type="term" value="C:plasma membrane"/>
    <property type="evidence" value="ECO:0007669"/>
    <property type="project" value="UniProtKB-SubCell"/>
</dbReference>
<reference evidence="15 16" key="1">
    <citation type="submission" date="2016-09" db="EMBL/GenBank/DDBJ databases">
        <title>Rhizobium sp. nov., a novel species isolated from the rice rhizosphere.</title>
        <authorList>
            <person name="Zhao J."/>
            <person name="Zhang X."/>
        </authorList>
    </citation>
    <scope>NUCLEOTIDE SEQUENCE [LARGE SCALE GENOMIC DNA]</scope>
    <source>
        <strain evidence="15 16">1.7048</strain>
    </source>
</reference>
<dbReference type="InterPro" id="IPR016174">
    <property type="entry name" value="Di-haem_cyt_TM"/>
</dbReference>
<dbReference type="EMBL" id="MKIP01000023">
    <property type="protein sequence ID" value="OLP62624.1"/>
    <property type="molecule type" value="Genomic_DNA"/>
</dbReference>
<keyword evidence="5" id="KW-0349">Heme</keyword>
<dbReference type="Pfam" id="PF04264">
    <property type="entry name" value="YceI"/>
    <property type="match status" value="1"/>
</dbReference>
<dbReference type="InterPro" id="IPR036761">
    <property type="entry name" value="TTHA0802/YceI-like_sf"/>
</dbReference>
<feature type="transmembrane region" description="Helical" evidence="13">
    <location>
        <begin position="200"/>
        <end position="222"/>
    </location>
</feature>